<gene>
    <name evidence="4" type="ORF">M501DRAFT_1015301</name>
</gene>
<dbReference type="Pfam" id="PF01425">
    <property type="entry name" value="Amidase"/>
    <property type="match status" value="1"/>
</dbReference>
<feature type="domain" description="Scytalone dehydratase-like protein Arp1 N-terminal" evidence="3">
    <location>
        <begin position="43"/>
        <end position="152"/>
    </location>
</feature>
<comment type="caution">
    <text evidence="4">The sequence shown here is derived from an EMBL/GenBank/DDBJ whole genome shotgun (WGS) entry which is preliminary data.</text>
</comment>
<evidence type="ECO:0000259" key="3">
    <source>
        <dbReference type="Pfam" id="PF26053"/>
    </source>
</evidence>
<dbReference type="AlphaFoldDB" id="A0A9P4SE94"/>
<proteinExistence type="predicted"/>
<name>A0A9P4SE94_9PEZI</name>
<evidence type="ECO:0000313" key="4">
    <source>
        <dbReference type="EMBL" id="KAF2840232.1"/>
    </source>
</evidence>
<dbReference type="InterPro" id="IPR023631">
    <property type="entry name" value="Amidase_dom"/>
</dbReference>
<protein>
    <submittedName>
        <fullName evidence="4">Glutamyl-tRNA amidotransferase</fullName>
    </submittedName>
</protein>
<feature type="domain" description="Amidase" evidence="2">
    <location>
        <begin position="192"/>
        <end position="355"/>
    </location>
</feature>
<organism evidence="4 5">
    <name type="scientific">Patellaria atrata CBS 101060</name>
    <dbReference type="NCBI Taxonomy" id="1346257"/>
    <lineage>
        <taxon>Eukaryota</taxon>
        <taxon>Fungi</taxon>
        <taxon>Dikarya</taxon>
        <taxon>Ascomycota</taxon>
        <taxon>Pezizomycotina</taxon>
        <taxon>Dothideomycetes</taxon>
        <taxon>Dothideomycetes incertae sedis</taxon>
        <taxon>Patellariales</taxon>
        <taxon>Patellariaceae</taxon>
        <taxon>Patellaria</taxon>
    </lineage>
</organism>
<dbReference type="PANTHER" id="PTHR46310:SF7">
    <property type="entry name" value="AMIDASE 1"/>
    <property type="match status" value="1"/>
</dbReference>
<keyword evidence="1" id="KW-0732">Signal</keyword>
<dbReference type="EMBL" id="MU006093">
    <property type="protein sequence ID" value="KAF2840232.1"/>
    <property type="molecule type" value="Genomic_DNA"/>
</dbReference>
<dbReference type="SUPFAM" id="SSF75304">
    <property type="entry name" value="Amidase signature (AS) enzymes"/>
    <property type="match status" value="1"/>
</dbReference>
<evidence type="ECO:0000259" key="2">
    <source>
        <dbReference type="Pfam" id="PF01425"/>
    </source>
</evidence>
<dbReference type="Pfam" id="PF26053">
    <property type="entry name" value="DUF8016"/>
    <property type="match status" value="1"/>
</dbReference>
<keyword evidence="5" id="KW-1185">Reference proteome</keyword>
<evidence type="ECO:0000256" key="1">
    <source>
        <dbReference type="SAM" id="SignalP"/>
    </source>
</evidence>
<feature type="chain" id="PRO_5040351116" evidence="1">
    <location>
        <begin position="22"/>
        <end position="635"/>
    </location>
</feature>
<accession>A0A9P4SE94</accession>
<dbReference type="Proteomes" id="UP000799429">
    <property type="component" value="Unassembled WGS sequence"/>
</dbReference>
<dbReference type="OrthoDB" id="5423360at2759"/>
<reference evidence="4" key="1">
    <citation type="journal article" date="2020" name="Stud. Mycol.">
        <title>101 Dothideomycetes genomes: a test case for predicting lifestyles and emergence of pathogens.</title>
        <authorList>
            <person name="Haridas S."/>
            <person name="Albert R."/>
            <person name="Binder M."/>
            <person name="Bloem J."/>
            <person name="Labutti K."/>
            <person name="Salamov A."/>
            <person name="Andreopoulos B."/>
            <person name="Baker S."/>
            <person name="Barry K."/>
            <person name="Bills G."/>
            <person name="Bluhm B."/>
            <person name="Cannon C."/>
            <person name="Castanera R."/>
            <person name="Culley D."/>
            <person name="Daum C."/>
            <person name="Ezra D."/>
            <person name="Gonzalez J."/>
            <person name="Henrissat B."/>
            <person name="Kuo A."/>
            <person name="Liang C."/>
            <person name="Lipzen A."/>
            <person name="Lutzoni F."/>
            <person name="Magnuson J."/>
            <person name="Mondo S."/>
            <person name="Nolan M."/>
            <person name="Ohm R."/>
            <person name="Pangilinan J."/>
            <person name="Park H.-J."/>
            <person name="Ramirez L."/>
            <person name="Alfaro M."/>
            <person name="Sun H."/>
            <person name="Tritt A."/>
            <person name="Yoshinaga Y."/>
            <person name="Zwiers L.-H."/>
            <person name="Turgeon B."/>
            <person name="Goodwin S."/>
            <person name="Spatafora J."/>
            <person name="Crous P."/>
            <person name="Grigoriev I."/>
        </authorList>
    </citation>
    <scope>NUCLEOTIDE SEQUENCE</scope>
    <source>
        <strain evidence="4">CBS 101060</strain>
    </source>
</reference>
<dbReference type="InterPro" id="IPR058329">
    <property type="entry name" value="Arp1_N"/>
</dbReference>
<sequence>MRFGNLTFVSLLPFFLSKTDALFSQTGFTVELNGIDYYAPPDPVTTISVEDVEFRSNWLKPFTVVKTDQLNLNMDSVVATYSEKDDVWQDGFLQALYIQYTGTVAPGPHYPFESNQNESIPTIFTAQPASIIPDGPYFVSAIGTVYKAYRLYSDIQVAFSESVIENFDGTFSVLPANTWGQSLGIAVPSRLYYTKTAEKPLAGVRLGVKDIYDVAGLRTSNGNRAWYHLYPPANTTGPVVSNLIAAGAVVVGKMKTSQFANGEQATADWVDYHAPFNPRGDGYQDASSSSTGPGAGEGAYEWLDITLGSDTGGSVRGPSQVQGLYGNRPSHGLVSLENVMPLAPQLDTPGILTRDPILWMESAQALYGSNITVSSQYPSSILTVSYPTLETAESESDNMLVEFLGTLSKFLSANVSTFNVTTAWATAKPDQLPLTQILNLTYATIITEEQTRLVRDPFYADYAAEHDGRLPFVNPVPLRRWGYADNSTDTVEEAVANKTLFMDWFNSEVLVPDDETCSSSLMVYVGSTSDSQNYRNVYRTAPGVPFGFGTSRFSVFAEVPDMVVPIGQASYESTITNHTEYLPVTVNFLAAKGCDGMIFSLVKDLHEAGIVSITKSGTSSVTGGEILFKRDGLPQ</sequence>
<dbReference type="Gene3D" id="3.90.1300.10">
    <property type="entry name" value="Amidase signature (AS) domain"/>
    <property type="match status" value="1"/>
</dbReference>
<dbReference type="PANTHER" id="PTHR46310">
    <property type="entry name" value="AMIDASE 1"/>
    <property type="match status" value="1"/>
</dbReference>
<dbReference type="InterPro" id="IPR036928">
    <property type="entry name" value="AS_sf"/>
</dbReference>
<feature type="signal peptide" evidence="1">
    <location>
        <begin position="1"/>
        <end position="21"/>
    </location>
</feature>
<evidence type="ECO:0000313" key="5">
    <source>
        <dbReference type="Proteomes" id="UP000799429"/>
    </source>
</evidence>